<keyword evidence="4" id="KW-1185">Reference proteome</keyword>
<evidence type="ECO:0000259" key="2">
    <source>
        <dbReference type="Pfam" id="PF08750"/>
    </source>
</evidence>
<feature type="domain" description="CNP1-like uncharacterised" evidence="2">
    <location>
        <begin position="30"/>
        <end position="159"/>
    </location>
</feature>
<dbReference type="PROSITE" id="PS51257">
    <property type="entry name" value="PROKAR_LIPOPROTEIN"/>
    <property type="match status" value="1"/>
</dbReference>
<dbReference type="Proteomes" id="UP000298180">
    <property type="component" value="Unassembled WGS sequence"/>
</dbReference>
<name>A0A4Z0C4E1_9BURK</name>
<accession>A0A4Z0C4E1</accession>
<reference evidence="3 4" key="1">
    <citation type="submission" date="2019-03" db="EMBL/GenBank/DDBJ databases">
        <title>Ramlibacter henchirensis DSM 14656, whole genome shotgun sequence.</title>
        <authorList>
            <person name="Zhang X."/>
            <person name="Feng G."/>
            <person name="Zhu H."/>
        </authorList>
    </citation>
    <scope>NUCLEOTIDE SEQUENCE [LARGE SCALE GENOMIC DNA]</scope>
    <source>
        <strain evidence="3 4">DSM 14656</strain>
    </source>
</reference>
<gene>
    <name evidence="3" type="ORF">EZ313_01305</name>
</gene>
<evidence type="ECO:0000256" key="1">
    <source>
        <dbReference type="SAM" id="SignalP"/>
    </source>
</evidence>
<evidence type="ECO:0000313" key="4">
    <source>
        <dbReference type="Proteomes" id="UP000298180"/>
    </source>
</evidence>
<protein>
    <recommendedName>
        <fullName evidence="2">CNP1-like uncharacterized domain-containing protein</fullName>
    </recommendedName>
</protein>
<dbReference type="AlphaFoldDB" id="A0A4Z0C4E1"/>
<evidence type="ECO:0000313" key="3">
    <source>
        <dbReference type="EMBL" id="TFZ05340.1"/>
    </source>
</evidence>
<organism evidence="3 4">
    <name type="scientific">Ramlibacter henchirensis</name>
    <dbReference type="NCBI Taxonomy" id="204072"/>
    <lineage>
        <taxon>Bacteria</taxon>
        <taxon>Pseudomonadati</taxon>
        <taxon>Pseudomonadota</taxon>
        <taxon>Betaproteobacteria</taxon>
        <taxon>Burkholderiales</taxon>
        <taxon>Comamonadaceae</taxon>
        <taxon>Ramlibacter</taxon>
    </lineage>
</organism>
<feature type="signal peptide" evidence="1">
    <location>
        <begin position="1"/>
        <end position="24"/>
    </location>
</feature>
<feature type="chain" id="PRO_5021288165" description="CNP1-like uncharacterized domain-containing protein" evidence="1">
    <location>
        <begin position="25"/>
        <end position="172"/>
    </location>
</feature>
<dbReference type="EMBL" id="SMLM01000001">
    <property type="protein sequence ID" value="TFZ05340.1"/>
    <property type="molecule type" value="Genomic_DNA"/>
</dbReference>
<dbReference type="RefSeq" id="WP_135261421.1">
    <property type="nucleotide sequence ID" value="NZ_SMLM01000001.1"/>
</dbReference>
<sequence>MRLEAARRNVALLVLGIGCVAAHAQITDVDPDWKEAEAPPPPALKTEQLVPLEISSSVLRWGVDPASIRIGNDGVVRYVVVARGEGGAVNALYEGVRCNTAEVKLYARNSGDKWVPVRDADWKPLHGSASTLHSLAIARNGACVGRGTNRSPDQIARDLGSSGNYRFRNEVR</sequence>
<dbReference type="Pfam" id="PF08750">
    <property type="entry name" value="CNP1"/>
    <property type="match status" value="1"/>
</dbReference>
<dbReference type="InterPro" id="IPR014861">
    <property type="entry name" value="CNP1-like_dom"/>
</dbReference>
<keyword evidence="1" id="KW-0732">Signal</keyword>
<comment type="caution">
    <text evidence="3">The sequence shown here is derived from an EMBL/GenBank/DDBJ whole genome shotgun (WGS) entry which is preliminary data.</text>
</comment>
<proteinExistence type="predicted"/>
<dbReference type="OrthoDB" id="7066954at2"/>